<keyword evidence="2" id="KW-1185">Reference proteome</keyword>
<name>A0A1J4KX67_9EUKA</name>
<dbReference type="VEuPathDB" id="TrichDB:TRFO_03190"/>
<dbReference type="GeneID" id="94825851"/>
<dbReference type="RefSeq" id="XP_068367285.1">
    <property type="nucleotide sequence ID" value="XM_068491147.1"/>
</dbReference>
<accession>A0A1J4KX67</accession>
<dbReference type="AlphaFoldDB" id="A0A1J4KX67"/>
<gene>
    <name evidence="1" type="ORF">TRFO_03190</name>
</gene>
<reference evidence="1" key="1">
    <citation type="submission" date="2016-10" db="EMBL/GenBank/DDBJ databases">
        <authorList>
            <person name="Benchimol M."/>
            <person name="Almeida L.G."/>
            <person name="Vasconcelos A.T."/>
            <person name="Perreira-Neves A."/>
            <person name="Rosa I.A."/>
            <person name="Tasca T."/>
            <person name="Bogo M.R."/>
            <person name="de Souza W."/>
        </authorList>
    </citation>
    <scope>NUCLEOTIDE SEQUENCE [LARGE SCALE GENOMIC DNA]</scope>
    <source>
        <strain evidence="1">K</strain>
    </source>
</reference>
<evidence type="ECO:0000313" key="2">
    <source>
        <dbReference type="Proteomes" id="UP000179807"/>
    </source>
</evidence>
<dbReference type="Proteomes" id="UP000179807">
    <property type="component" value="Unassembled WGS sequence"/>
</dbReference>
<dbReference type="EMBL" id="MLAK01000421">
    <property type="protein sequence ID" value="OHT14149.1"/>
    <property type="molecule type" value="Genomic_DNA"/>
</dbReference>
<protein>
    <submittedName>
        <fullName evidence="1">Uncharacterized protein</fullName>
    </submittedName>
</protein>
<proteinExistence type="predicted"/>
<evidence type="ECO:0000313" key="1">
    <source>
        <dbReference type="EMBL" id="OHT14149.1"/>
    </source>
</evidence>
<sequence>MKAGRPKYHVKAKWITVYGAGGSLMYFELDKKGNLNRKNNVPFYVPHHVDIIKPNQQINDFNDNNSDKINKNDENIEEVIDNAEQFDMEKTTELPDKWNNQSFGDEFDGEEFFIGEDDPYGGYESYDFIE</sequence>
<comment type="caution">
    <text evidence="1">The sequence shown here is derived from an EMBL/GenBank/DDBJ whole genome shotgun (WGS) entry which is preliminary data.</text>
</comment>
<dbReference type="OrthoDB" id="10621154at2759"/>
<organism evidence="1 2">
    <name type="scientific">Tritrichomonas foetus</name>
    <dbReference type="NCBI Taxonomy" id="1144522"/>
    <lineage>
        <taxon>Eukaryota</taxon>
        <taxon>Metamonada</taxon>
        <taxon>Parabasalia</taxon>
        <taxon>Tritrichomonadida</taxon>
        <taxon>Tritrichomonadidae</taxon>
        <taxon>Tritrichomonas</taxon>
    </lineage>
</organism>